<dbReference type="GO" id="GO:0016746">
    <property type="term" value="F:acyltransferase activity"/>
    <property type="evidence" value="ECO:0007669"/>
    <property type="project" value="UniProtKB-KW"/>
</dbReference>
<dbReference type="PROSITE" id="PS51186">
    <property type="entry name" value="GNAT"/>
    <property type="match status" value="2"/>
</dbReference>
<dbReference type="InterPro" id="IPR016181">
    <property type="entry name" value="Acyl_CoA_acyltransferase"/>
</dbReference>
<dbReference type="EC" id="2.3.1.-" evidence="4"/>
<organism evidence="4 5">
    <name type="scientific">Pontibacter locisalis</name>
    <dbReference type="NCBI Taxonomy" id="1719035"/>
    <lineage>
        <taxon>Bacteria</taxon>
        <taxon>Pseudomonadati</taxon>
        <taxon>Bacteroidota</taxon>
        <taxon>Cytophagia</taxon>
        <taxon>Cytophagales</taxon>
        <taxon>Hymenobacteraceae</taxon>
        <taxon>Pontibacter</taxon>
    </lineage>
</organism>
<keyword evidence="1 4" id="KW-0808">Transferase</keyword>
<proteinExistence type="predicted"/>
<dbReference type="Pfam" id="PF13508">
    <property type="entry name" value="Acetyltransf_7"/>
    <property type="match status" value="1"/>
</dbReference>
<keyword evidence="2 4" id="KW-0012">Acyltransferase</keyword>
<evidence type="ECO:0000259" key="3">
    <source>
        <dbReference type="PROSITE" id="PS51186"/>
    </source>
</evidence>
<dbReference type="InterPro" id="IPR000182">
    <property type="entry name" value="GNAT_dom"/>
</dbReference>
<evidence type="ECO:0000256" key="2">
    <source>
        <dbReference type="ARBA" id="ARBA00023315"/>
    </source>
</evidence>
<dbReference type="PANTHER" id="PTHR43420:SF44">
    <property type="entry name" value="ACETYLTRANSFERASE YPEA"/>
    <property type="match status" value="1"/>
</dbReference>
<gene>
    <name evidence="4" type="ORF">ACFSRY_20065</name>
</gene>
<dbReference type="CDD" id="cd04301">
    <property type="entry name" value="NAT_SF"/>
    <property type="match status" value="2"/>
</dbReference>
<dbReference type="Pfam" id="PF00583">
    <property type="entry name" value="Acetyltransf_1"/>
    <property type="match status" value="1"/>
</dbReference>
<dbReference type="SUPFAM" id="SSF55729">
    <property type="entry name" value="Acyl-CoA N-acyltransferases (Nat)"/>
    <property type="match status" value="2"/>
</dbReference>
<comment type="caution">
    <text evidence="4">The sequence shown here is derived from an EMBL/GenBank/DDBJ whole genome shotgun (WGS) entry which is preliminary data.</text>
</comment>
<evidence type="ECO:0000313" key="5">
    <source>
        <dbReference type="Proteomes" id="UP001597544"/>
    </source>
</evidence>
<sequence>MRQLYLTTLTEHEMPLLHKTFLKAFADYLVPIQLNEEQFKAKRKREGVMPEFCVAAFDGDEMVGFIITGLGEWLGKPTAYNGGTGVLPAYRNQQLTRRLYAFLVHKLQESGVEQCILEVIQENTPAIKSYESAGMTVTRSLDCFKSSKEELLLSVEAPEDITIVTALKPAWNIYQEWWDMVPTWQNSVDAVKRSKEDAMILEARDKDKNTCGYVAFYPKSGSVAQLGVHRSYRGAGIGTALLREVVKLVEVPHLLIINIDNTASDFIHFVKRRHFKRFLGQFEMLMPASANNSKI</sequence>
<dbReference type="Gene3D" id="3.40.630.30">
    <property type="match status" value="2"/>
</dbReference>
<evidence type="ECO:0000256" key="1">
    <source>
        <dbReference type="ARBA" id="ARBA00022679"/>
    </source>
</evidence>
<reference evidence="5" key="1">
    <citation type="journal article" date="2019" name="Int. J. Syst. Evol. Microbiol.">
        <title>The Global Catalogue of Microorganisms (GCM) 10K type strain sequencing project: providing services to taxonomists for standard genome sequencing and annotation.</title>
        <authorList>
            <consortium name="The Broad Institute Genomics Platform"/>
            <consortium name="The Broad Institute Genome Sequencing Center for Infectious Disease"/>
            <person name="Wu L."/>
            <person name="Ma J."/>
        </authorList>
    </citation>
    <scope>NUCLEOTIDE SEQUENCE [LARGE SCALE GENOMIC DNA]</scope>
    <source>
        <strain evidence="5">KCTC 42498</strain>
    </source>
</reference>
<accession>A0ABW5IT33</accession>
<dbReference type="EMBL" id="JBHULU010000039">
    <property type="protein sequence ID" value="MFD2516177.1"/>
    <property type="molecule type" value="Genomic_DNA"/>
</dbReference>
<dbReference type="RefSeq" id="WP_377512481.1">
    <property type="nucleotide sequence ID" value="NZ_JBHULU010000039.1"/>
</dbReference>
<dbReference type="Proteomes" id="UP001597544">
    <property type="component" value="Unassembled WGS sequence"/>
</dbReference>
<feature type="domain" description="N-acetyltransferase" evidence="3">
    <location>
        <begin position="155"/>
        <end position="289"/>
    </location>
</feature>
<evidence type="ECO:0000313" key="4">
    <source>
        <dbReference type="EMBL" id="MFD2516177.1"/>
    </source>
</evidence>
<protein>
    <submittedName>
        <fullName evidence="4">GNAT family N-acetyltransferase</fullName>
        <ecNumber evidence="4">2.3.1.-</ecNumber>
    </submittedName>
</protein>
<dbReference type="InterPro" id="IPR050680">
    <property type="entry name" value="YpeA/RimI_acetyltransf"/>
</dbReference>
<keyword evidence="5" id="KW-1185">Reference proteome</keyword>
<name>A0ABW5IT33_9BACT</name>
<dbReference type="PANTHER" id="PTHR43420">
    <property type="entry name" value="ACETYLTRANSFERASE"/>
    <property type="match status" value="1"/>
</dbReference>
<feature type="domain" description="N-acetyltransferase" evidence="3">
    <location>
        <begin position="4"/>
        <end position="158"/>
    </location>
</feature>